<comment type="caution">
    <text evidence="2">The sequence shown here is derived from an EMBL/GenBank/DDBJ whole genome shotgun (WGS) entry which is preliminary data.</text>
</comment>
<keyword evidence="3" id="KW-1185">Reference proteome</keyword>
<proteinExistence type="predicted"/>
<organism evidence="2 3">
    <name type="scientific">Thalassotalea profundi</name>
    <dbReference type="NCBI Taxonomy" id="2036687"/>
    <lineage>
        <taxon>Bacteria</taxon>
        <taxon>Pseudomonadati</taxon>
        <taxon>Pseudomonadota</taxon>
        <taxon>Gammaproteobacteria</taxon>
        <taxon>Alteromonadales</taxon>
        <taxon>Colwelliaceae</taxon>
        <taxon>Thalassotalea</taxon>
    </lineage>
</organism>
<dbReference type="Proteomes" id="UP000626370">
    <property type="component" value="Unassembled WGS sequence"/>
</dbReference>
<feature type="chain" id="PRO_5045437549" description="Solute-binding protein family 3/N-terminal domain-containing protein" evidence="1">
    <location>
        <begin position="19"/>
        <end position="242"/>
    </location>
</feature>
<dbReference type="RefSeq" id="WP_189377595.1">
    <property type="nucleotide sequence ID" value="NZ_BNAH01000005.1"/>
</dbReference>
<evidence type="ECO:0000256" key="1">
    <source>
        <dbReference type="SAM" id="SignalP"/>
    </source>
</evidence>
<protein>
    <recommendedName>
        <fullName evidence="4">Solute-binding protein family 3/N-terminal domain-containing protein</fullName>
    </recommendedName>
</protein>
<name>A0ABQ3IN77_9GAMM</name>
<evidence type="ECO:0000313" key="2">
    <source>
        <dbReference type="EMBL" id="GHE86378.1"/>
    </source>
</evidence>
<evidence type="ECO:0000313" key="3">
    <source>
        <dbReference type="Proteomes" id="UP000626370"/>
    </source>
</evidence>
<gene>
    <name evidence="2" type="ORF">GCM10011501_14420</name>
</gene>
<feature type="signal peptide" evidence="1">
    <location>
        <begin position="1"/>
        <end position="18"/>
    </location>
</feature>
<dbReference type="EMBL" id="BNAH01000005">
    <property type="protein sequence ID" value="GHE86378.1"/>
    <property type="molecule type" value="Genomic_DNA"/>
</dbReference>
<evidence type="ECO:0008006" key="4">
    <source>
        <dbReference type="Google" id="ProtNLM"/>
    </source>
</evidence>
<reference evidence="3" key="1">
    <citation type="journal article" date="2019" name="Int. J. Syst. Evol. Microbiol.">
        <title>The Global Catalogue of Microorganisms (GCM) 10K type strain sequencing project: providing services to taxonomists for standard genome sequencing and annotation.</title>
        <authorList>
            <consortium name="The Broad Institute Genomics Platform"/>
            <consortium name="The Broad Institute Genome Sequencing Center for Infectious Disease"/>
            <person name="Wu L."/>
            <person name="Ma J."/>
        </authorList>
    </citation>
    <scope>NUCLEOTIDE SEQUENCE [LARGE SCALE GENOMIC DNA]</scope>
    <source>
        <strain evidence="3">CGMCC 1.15922</strain>
    </source>
</reference>
<dbReference type="Gene3D" id="3.40.190.10">
    <property type="entry name" value="Periplasmic binding protein-like II"/>
    <property type="match status" value="2"/>
</dbReference>
<keyword evidence="1" id="KW-0732">Signal</keyword>
<accession>A0ABQ3IN77</accession>
<sequence>MKKFFLLFSLTFCSVVCAKTFVVGVQDIAFYPLYDFPNSSHSKELLDAFAKSRGYEFIYLPLPVKRTNYWYEEHAIDFKYPDSVRWIGDRSVYKQLKFSVPAVKLVAGTVVKAENRGKQRLEIKTLGTVLGFHATMWLDLIDSGNTKLVESTSPLNIVKQVLYGHIDATNIEPSVVNYYLALMGKENGLIIDKALPYEIYSYQLSTIEYEDVLLEFNQFIKSNQEFLELLRKKYNLTDIREY</sequence>
<dbReference type="SUPFAM" id="SSF53850">
    <property type="entry name" value="Periplasmic binding protein-like II"/>
    <property type="match status" value="1"/>
</dbReference>